<protein>
    <submittedName>
        <fullName evidence="1">Uncharacterized protein</fullName>
    </submittedName>
</protein>
<dbReference type="EMBL" id="LSSL01000521">
    <property type="protein sequence ID" value="OLY84375.1"/>
    <property type="molecule type" value="Genomic_DNA"/>
</dbReference>
<feature type="non-terminal residue" evidence="1">
    <location>
        <position position="12"/>
    </location>
</feature>
<accession>A0A1R0H5C0</accession>
<keyword evidence="2" id="KW-1185">Reference proteome</keyword>
<reference evidence="1 2" key="1">
    <citation type="journal article" date="2016" name="Mol. Biol. Evol.">
        <title>Genome-Wide Survey of Gut Fungi (Harpellales) Reveals the First Horizontally Transferred Ubiquitin Gene from a Mosquito Host.</title>
        <authorList>
            <person name="Wang Y."/>
            <person name="White M.M."/>
            <person name="Kvist S."/>
            <person name="Moncalvo J.M."/>
        </authorList>
    </citation>
    <scope>NUCLEOTIDE SEQUENCE [LARGE SCALE GENOMIC DNA]</scope>
    <source>
        <strain evidence="1 2">ALG-7-W6</strain>
    </source>
</reference>
<comment type="caution">
    <text evidence="1">The sequence shown here is derived from an EMBL/GenBank/DDBJ whole genome shotgun (WGS) entry which is preliminary data.</text>
</comment>
<organism evidence="1 2">
    <name type="scientific">Smittium mucronatum</name>
    <dbReference type="NCBI Taxonomy" id="133383"/>
    <lineage>
        <taxon>Eukaryota</taxon>
        <taxon>Fungi</taxon>
        <taxon>Fungi incertae sedis</taxon>
        <taxon>Zoopagomycota</taxon>
        <taxon>Kickxellomycotina</taxon>
        <taxon>Harpellomycetes</taxon>
        <taxon>Harpellales</taxon>
        <taxon>Legeriomycetaceae</taxon>
        <taxon>Smittium</taxon>
    </lineage>
</organism>
<proteinExistence type="predicted"/>
<sequence length="12" mass="1478">MTARNFIHPDYL</sequence>
<evidence type="ECO:0000313" key="2">
    <source>
        <dbReference type="Proteomes" id="UP000187455"/>
    </source>
</evidence>
<gene>
    <name evidence="1" type="ORF">AYI68_g1460</name>
</gene>
<name>A0A1R0H5C0_9FUNG</name>
<evidence type="ECO:0000313" key="1">
    <source>
        <dbReference type="EMBL" id="OLY84375.1"/>
    </source>
</evidence>
<dbReference type="Proteomes" id="UP000187455">
    <property type="component" value="Unassembled WGS sequence"/>
</dbReference>